<dbReference type="Proteomes" id="UP001605036">
    <property type="component" value="Unassembled WGS sequence"/>
</dbReference>
<comment type="caution">
    <text evidence="1">The sequence shown here is derived from an EMBL/GenBank/DDBJ whole genome shotgun (WGS) entry which is preliminary data.</text>
</comment>
<sequence>MTTVVCEAAMESGVLTIACIIAFCPDARSTGGPPPIVTGTGSLVAPLIKLTSLSNTGLYCDFLDLIFRRWIINGDSSSVTSSSIGSYHPRPCGGVTSTAIAFFLTGCPGELDDSLQAAA</sequence>
<protein>
    <recommendedName>
        <fullName evidence="3">Secreted protein</fullName>
    </recommendedName>
</protein>
<dbReference type="EMBL" id="JBHFFA010000005">
    <property type="protein sequence ID" value="KAL2624329.1"/>
    <property type="molecule type" value="Genomic_DNA"/>
</dbReference>
<accession>A0ABD1YC30</accession>
<evidence type="ECO:0000313" key="1">
    <source>
        <dbReference type="EMBL" id="KAL2624329.1"/>
    </source>
</evidence>
<evidence type="ECO:0000313" key="2">
    <source>
        <dbReference type="Proteomes" id="UP001605036"/>
    </source>
</evidence>
<dbReference type="AlphaFoldDB" id="A0ABD1YC30"/>
<proteinExistence type="predicted"/>
<name>A0ABD1YC30_9MARC</name>
<reference evidence="1 2" key="1">
    <citation type="submission" date="2024-09" db="EMBL/GenBank/DDBJ databases">
        <title>Chromosome-scale assembly of Riccia fluitans.</title>
        <authorList>
            <person name="Paukszto L."/>
            <person name="Sawicki J."/>
            <person name="Karawczyk K."/>
            <person name="Piernik-Szablinska J."/>
            <person name="Szczecinska M."/>
            <person name="Mazdziarz M."/>
        </authorList>
    </citation>
    <scope>NUCLEOTIDE SEQUENCE [LARGE SCALE GENOMIC DNA]</scope>
    <source>
        <strain evidence="1">Rf_01</strain>
        <tissue evidence="1">Aerial parts of the thallus</tissue>
    </source>
</reference>
<keyword evidence="2" id="KW-1185">Reference proteome</keyword>
<gene>
    <name evidence="1" type="ORF">R1flu_008574</name>
</gene>
<evidence type="ECO:0008006" key="3">
    <source>
        <dbReference type="Google" id="ProtNLM"/>
    </source>
</evidence>
<organism evidence="1 2">
    <name type="scientific">Riccia fluitans</name>
    <dbReference type="NCBI Taxonomy" id="41844"/>
    <lineage>
        <taxon>Eukaryota</taxon>
        <taxon>Viridiplantae</taxon>
        <taxon>Streptophyta</taxon>
        <taxon>Embryophyta</taxon>
        <taxon>Marchantiophyta</taxon>
        <taxon>Marchantiopsida</taxon>
        <taxon>Marchantiidae</taxon>
        <taxon>Marchantiales</taxon>
        <taxon>Ricciaceae</taxon>
        <taxon>Riccia</taxon>
    </lineage>
</organism>